<reference evidence="3" key="1">
    <citation type="journal article" date="2022" name="Front. Microbiol.">
        <title>Genome-based taxonomic rearrangement of Oceanobacter-related bacteria including the description of Thalassolituus hydrocarbonoclasticus sp. nov. and Thalassolituus pacificus sp. nov. and emended description of the genus Thalassolituus.</title>
        <authorList>
            <person name="Dong C."/>
            <person name="Wei L."/>
            <person name="Wang J."/>
            <person name="Lai Q."/>
            <person name="Huang Z."/>
            <person name="Shao Z."/>
        </authorList>
    </citation>
    <scope>NUCLEOTIDE SEQUENCE</scope>
    <source>
        <strain evidence="3">59MF3M-4</strain>
    </source>
</reference>
<keyword evidence="1" id="KW-0732">Signal</keyword>
<dbReference type="InterPro" id="IPR033399">
    <property type="entry name" value="TP_0789-like"/>
</dbReference>
<evidence type="ECO:0000313" key="3">
    <source>
        <dbReference type="EMBL" id="MCT7360979.1"/>
    </source>
</evidence>
<comment type="caution">
    <text evidence="3">The sequence shown here is derived from an EMBL/GenBank/DDBJ whole genome shotgun (WGS) entry which is preliminary data.</text>
</comment>
<organism evidence="3 4">
    <name type="scientific">Thalassolituus pacificus</name>
    <dbReference type="NCBI Taxonomy" id="2975440"/>
    <lineage>
        <taxon>Bacteria</taxon>
        <taxon>Pseudomonadati</taxon>
        <taxon>Pseudomonadota</taxon>
        <taxon>Gammaproteobacteria</taxon>
        <taxon>Oceanospirillales</taxon>
        <taxon>Oceanospirillaceae</taxon>
        <taxon>Thalassolituus</taxon>
    </lineage>
</organism>
<dbReference type="Proteomes" id="UP001147830">
    <property type="component" value="Unassembled WGS sequence"/>
</dbReference>
<reference evidence="3" key="2">
    <citation type="submission" date="2022-08" db="EMBL/GenBank/DDBJ databases">
        <authorList>
            <person name="Dong C."/>
        </authorList>
    </citation>
    <scope>NUCLEOTIDE SEQUENCE</scope>
    <source>
        <strain evidence="3">59MF3M-4</strain>
    </source>
</reference>
<dbReference type="RefSeq" id="WP_260977810.1">
    <property type="nucleotide sequence ID" value="NZ_JAOANI010000029.1"/>
</dbReference>
<protein>
    <submittedName>
        <fullName evidence="3">Outer membrane lipoprotein-sorting protein</fullName>
    </submittedName>
</protein>
<evidence type="ECO:0000259" key="2">
    <source>
        <dbReference type="Pfam" id="PF17131"/>
    </source>
</evidence>
<feature type="domain" description="Uncharacterized protein TP-0789" evidence="2">
    <location>
        <begin position="89"/>
        <end position="271"/>
    </location>
</feature>
<gene>
    <name evidence="3" type="ORF">NYR02_18295</name>
</gene>
<evidence type="ECO:0000256" key="1">
    <source>
        <dbReference type="SAM" id="SignalP"/>
    </source>
</evidence>
<sequence length="273" mass="30959">MNIFLSLITALTLATPLVAQADTAQPAAGSTGQQNAAEKGLAIAKDRKQRDLGWGNSEARMTMTLRNSQGEESVREIRLKSLEVVDDGDKGLTIFDEPRDVKGTAFLNFSHTGKPDEQWLYLPALKRVKRIASRNKSGPFMGSEFAYEDMSSFELEKYSFTYLREETLNGVVCHVVEQIPTDEFSGYTKQIVWLDTEHLRAQQVEFYDRKKSLLKTLSFSDYKLYKDKFWRADVLTMVNHQNGKSTVLNTSELRFDTGLTDADFNDATLSRVR</sequence>
<dbReference type="Gene3D" id="2.50.20.10">
    <property type="entry name" value="Lipoprotein localisation LolA/LolB/LppX"/>
    <property type="match status" value="1"/>
</dbReference>
<name>A0A9X3ATA2_9GAMM</name>
<evidence type="ECO:0000313" key="4">
    <source>
        <dbReference type="Proteomes" id="UP001147830"/>
    </source>
</evidence>
<proteinExistence type="predicted"/>
<keyword evidence="3" id="KW-0449">Lipoprotein</keyword>
<dbReference type="EMBL" id="JAOANI010000029">
    <property type="protein sequence ID" value="MCT7360979.1"/>
    <property type="molecule type" value="Genomic_DNA"/>
</dbReference>
<dbReference type="AlphaFoldDB" id="A0A9X3ATA2"/>
<feature type="chain" id="PRO_5040983041" evidence="1">
    <location>
        <begin position="22"/>
        <end position="273"/>
    </location>
</feature>
<dbReference type="Pfam" id="PF17131">
    <property type="entry name" value="LolA_like"/>
    <property type="match status" value="1"/>
</dbReference>
<feature type="signal peptide" evidence="1">
    <location>
        <begin position="1"/>
        <end position="21"/>
    </location>
</feature>
<accession>A0A9X3ATA2</accession>
<keyword evidence="4" id="KW-1185">Reference proteome</keyword>
<dbReference type="CDD" id="cd16329">
    <property type="entry name" value="LolA_like"/>
    <property type="match status" value="1"/>
</dbReference>